<dbReference type="EMBL" id="AUXT01000171">
    <property type="protein sequence ID" value="KZN46386.1"/>
    <property type="molecule type" value="Genomic_DNA"/>
</dbReference>
<reference evidence="2 3" key="1">
    <citation type="submission" date="2013-07" db="EMBL/GenBank/DDBJ databases">
        <title>Comparative Genomic and Metabolomic Analysis of Twelve Strains of Pseudoalteromonas luteoviolacea.</title>
        <authorList>
            <person name="Vynne N.G."/>
            <person name="Mansson M."/>
            <person name="Gram L."/>
        </authorList>
    </citation>
    <scope>NUCLEOTIDE SEQUENCE [LARGE SCALE GENOMIC DNA]</scope>
    <source>
        <strain evidence="2 3">NCIMB 1942</strain>
    </source>
</reference>
<evidence type="ECO:0000313" key="3">
    <source>
        <dbReference type="Proteomes" id="UP000076587"/>
    </source>
</evidence>
<dbReference type="RefSeq" id="WP_063377641.1">
    <property type="nucleotide sequence ID" value="NZ_AUXT01000171.1"/>
</dbReference>
<dbReference type="AlphaFoldDB" id="A0A167BCV1"/>
<sequence length="452" mass="51191">MNSNYAFESGKLVYANKSDTYGSYVDYGSVMYGFVTTPTKQGGLGINPGEIVNATASTTMHSYALQPHYGMGVFQLAGNELLNKLEADKATKFVFNSGCDVITAALFLGTGPIGITYLLVNACFRLGELFSDKEHKAKIAAEIERDMEFRLSLIRARLAQEKEEAFDNFMQCTMVKNNWLARQKNYLLPTNTELDVAILQAIQGNTQTAKTIAADVSFPHYRIFLCFFGNIPRHKEYFDYYNANDVREALSKKVRRNVTDPRLHDMALQDAAKELRKLKIECKSRLDEELNLFGIDKVAKRFLISNMDSQPLKSLSLPKKKKATQKPKPPLSNTIFNQKEDIEYHIIVTLPEEPINEDIAPSDSKEIQTQQSVQIGFDDCDLDENEIDDSKQTNIQEALSNMQISKKNMNTQGSYQDMLSSIDVQYTDSNVDNNENQILPTFDVGEIKWEEY</sequence>
<accession>A0A167BCV1</accession>
<dbReference type="PATRIC" id="fig|1365253.3.peg.3092"/>
<evidence type="ECO:0000313" key="2">
    <source>
        <dbReference type="EMBL" id="KZN46386.1"/>
    </source>
</evidence>
<protein>
    <submittedName>
        <fullName evidence="2">Uncharacterized protein</fullName>
    </submittedName>
</protein>
<evidence type="ECO:0000256" key="1">
    <source>
        <dbReference type="SAM" id="MobiDB-lite"/>
    </source>
</evidence>
<gene>
    <name evidence="2" type="ORF">N482_12850</name>
</gene>
<feature type="region of interest" description="Disordered" evidence="1">
    <location>
        <begin position="314"/>
        <end position="333"/>
    </location>
</feature>
<dbReference type="Proteomes" id="UP000076587">
    <property type="component" value="Unassembled WGS sequence"/>
</dbReference>
<organism evidence="2 3">
    <name type="scientific">Pseudoalteromonas luteoviolacea NCIMB 1942</name>
    <dbReference type="NCBI Taxonomy" id="1365253"/>
    <lineage>
        <taxon>Bacteria</taxon>
        <taxon>Pseudomonadati</taxon>
        <taxon>Pseudomonadota</taxon>
        <taxon>Gammaproteobacteria</taxon>
        <taxon>Alteromonadales</taxon>
        <taxon>Pseudoalteromonadaceae</taxon>
        <taxon>Pseudoalteromonas</taxon>
    </lineage>
</organism>
<proteinExistence type="predicted"/>
<comment type="caution">
    <text evidence="2">The sequence shown here is derived from an EMBL/GenBank/DDBJ whole genome shotgun (WGS) entry which is preliminary data.</text>
</comment>
<name>A0A167BCV1_9GAMM</name>